<dbReference type="InterPro" id="IPR001932">
    <property type="entry name" value="PPM-type_phosphatase-like_dom"/>
</dbReference>
<dbReference type="SMART" id="SM00331">
    <property type="entry name" value="PP2C_SIG"/>
    <property type="match status" value="1"/>
</dbReference>
<dbReference type="PROSITE" id="PS51746">
    <property type="entry name" value="PPM_2"/>
    <property type="match status" value="1"/>
</dbReference>
<reference evidence="2" key="1">
    <citation type="submission" date="2016-10" db="EMBL/GenBank/DDBJ databases">
        <authorList>
            <person name="de Groot N.N."/>
        </authorList>
    </citation>
    <scope>NUCLEOTIDE SEQUENCE</scope>
</reference>
<dbReference type="InterPro" id="IPR036457">
    <property type="entry name" value="PPM-type-like_dom_sf"/>
</dbReference>
<dbReference type="AlphaFoldDB" id="A0A1W1BUR6"/>
<dbReference type="SUPFAM" id="SSF81606">
    <property type="entry name" value="PP2C-like"/>
    <property type="match status" value="1"/>
</dbReference>
<dbReference type="SMART" id="SM00332">
    <property type="entry name" value="PP2Cc"/>
    <property type="match status" value="1"/>
</dbReference>
<dbReference type="EMBL" id="FPHF01000040">
    <property type="protein sequence ID" value="SFV57348.1"/>
    <property type="molecule type" value="Genomic_DNA"/>
</dbReference>
<evidence type="ECO:0000313" key="2">
    <source>
        <dbReference type="EMBL" id="SFV57348.1"/>
    </source>
</evidence>
<feature type="domain" description="PPM-type phosphatase" evidence="1">
    <location>
        <begin position="4"/>
        <end position="224"/>
    </location>
</feature>
<evidence type="ECO:0000259" key="1">
    <source>
        <dbReference type="PROSITE" id="PS51746"/>
    </source>
</evidence>
<organism evidence="2">
    <name type="scientific">hydrothermal vent metagenome</name>
    <dbReference type="NCBI Taxonomy" id="652676"/>
    <lineage>
        <taxon>unclassified sequences</taxon>
        <taxon>metagenomes</taxon>
        <taxon>ecological metagenomes</taxon>
    </lineage>
</organism>
<sequence>MECFSHSFTHPGHVRMNNEDAYFTNDSSGLWIVCDGMGGHQEGNFASHLVTDIFEQIELRGSFEQKIEAISSQFYNIHRILQKKVHKLGSNAVIGTTLVLLLIEGEQAVSIHSGDSRCYVYRNNTLSMVTQDHARSIQSEGGERKALTRALCAPGELSLEIKKFTTYKNDVFLLCSDGFYDNLSHTFIKKGMEVDILANGMQLMCSKVLSGVADDNLTATLVSVR</sequence>
<gene>
    <name evidence="2" type="ORF">MNB_SM-4-295</name>
</gene>
<name>A0A1W1BUR6_9ZZZZ</name>
<proteinExistence type="predicted"/>
<protein>
    <submittedName>
        <fullName evidence="2">Serine/threonine protein phosphatase</fullName>
    </submittedName>
</protein>
<dbReference type="Pfam" id="PF13672">
    <property type="entry name" value="PP2C_2"/>
    <property type="match status" value="1"/>
</dbReference>
<accession>A0A1W1BUR6</accession>
<dbReference type="Gene3D" id="3.60.40.10">
    <property type="entry name" value="PPM-type phosphatase domain"/>
    <property type="match status" value="1"/>
</dbReference>
<dbReference type="CDD" id="cd00143">
    <property type="entry name" value="PP2Cc"/>
    <property type="match status" value="1"/>
</dbReference>